<dbReference type="Pfam" id="PF09002">
    <property type="entry name" value="Card1_endonuc"/>
    <property type="match status" value="1"/>
</dbReference>
<reference evidence="2 3" key="1">
    <citation type="submission" date="2009-08" db="EMBL/GenBank/DDBJ databases">
        <authorList>
            <person name="Qin X."/>
            <person name="Bachman B."/>
            <person name="Battles P."/>
            <person name="Bell A."/>
            <person name="Bess C."/>
            <person name="Bickham C."/>
            <person name="Chaboub L."/>
            <person name="Chen D."/>
            <person name="Coyle M."/>
            <person name="Deiros D.R."/>
            <person name="Dinh H."/>
            <person name="Forbes L."/>
            <person name="Fowler G."/>
            <person name="Francisco L."/>
            <person name="Fu Q."/>
            <person name="Gubbala S."/>
            <person name="Hale W."/>
            <person name="Han Y."/>
            <person name="Hemphill L."/>
            <person name="Highlander S.K."/>
            <person name="Hirani K."/>
            <person name="Hogues M."/>
            <person name="Jackson L."/>
            <person name="Jakkamsetti A."/>
            <person name="Javaid M."/>
            <person name="Jiang H."/>
            <person name="Korchina V."/>
            <person name="Kovar C."/>
            <person name="Lara F."/>
            <person name="Lee S."/>
            <person name="Mata R."/>
            <person name="Mathew T."/>
            <person name="Moen C."/>
            <person name="Morales K."/>
            <person name="Munidasa M."/>
            <person name="Nazareth L."/>
            <person name="Ngo R."/>
            <person name="Nguyen L."/>
            <person name="Okwuonu G."/>
            <person name="Ongeri F."/>
            <person name="Patil S."/>
            <person name="Petrosino J."/>
            <person name="Pham C."/>
            <person name="Pham P."/>
            <person name="Pu L.-L."/>
            <person name="Puazo M."/>
            <person name="Raj R."/>
            <person name="Reid J."/>
            <person name="Rouhana J."/>
            <person name="Saada N."/>
            <person name="Shang Y."/>
            <person name="Simmons D."/>
            <person name="Thornton R."/>
            <person name="Warren J."/>
            <person name="Weissenberger G."/>
            <person name="Zhang J."/>
            <person name="Zhang L."/>
            <person name="Zhou C."/>
            <person name="Zhu D."/>
            <person name="Muzny D."/>
            <person name="Worley K."/>
            <person name="Gibbs R."/>
        </authorList>
    </citation>
    <scope>NUCLEOTIDE SEQUENCE [LARGE SCALE GENOMIC DNA]</scope>
    <source>
        <strain evidence="3">ATCC 15826 / DSM 8339 / NCTC 10426 / 6573</strain>
    </source>
</reference>
<dbReference type="SUPFAM" id="SSF52980">
    <property type="entry name" value="Restriction endonuclease-like"/>
    <property type="match status" value="1"/>
</dbReference>
<dbReference type="AlphaFoldDB" id="C8NA57"/>
<comment type="caution">
    <text evidence="2">The sequence shown here is derived from an EMBL/GenBank/DDBJ whole genome shotgun (WGS) entry which is preliminary data.</text>
</comment>
<organism evidence="2 3">
    <name type="scientific">Cardiobacterium hominis (strain ATCC 15826 / DSM 8339 / NCTC 10426 / 6573)</name>
    <dbReference type="NCBI Taxonomy" id="638300"/>
    <lineage>
        <taxon>Bacteria</taxon>
        <taxon>Pseudomonadati</taxon>
        <taxon>Pseudomonadota</taxon>
        <taxon>Gammaproteobacteria</taxon>
        <taxon>Cardiobacteriales</taxon>
        <taxon>Cardiobacteriaceae</taxon>
        <taxon>Cardiobacterium</taxon>
    </lineage>
</organism>
<dbReference type="InterPro" id="IPR015093">
    <property type="entry name" value="Card1_endonucl_dom"/>
</dbReference>
<protein>
    <recommendedName>
        <fullName evidence="1">Card1 endonuclease domain-containing protein</fullName>
    </recommendedName>
</protein>
<dbReference type="GO" id="GO:0003676">
    <property type="term" value="F:nucleic acid binding"/>
    <property type="evidence" value="ECO:0007669"/>
    <property type="project" value="InterPro"/>
</dbReference>
<sequence>MQENTEEKNEIDVAILYRNVLYVLECKTVNYNKQRDKARDALYKLETLKKLGGLRTQMAFISYRSLPQSVIDRATGAKIKIFEEKDLHNLKAHLEHWKQQ</sequence>
<feature type="domain" description="Card1 endonuclease" evidence="1">
    <location>
        <begin position="4"/>
        <end position="99"/>
    </location>
</feature>
<accession>C8NA57</accession>
<evidence type="ECO:0000313" key="2">
    <source>
        <dbReference type="EMBL" id="EEV88494.1"/>
    </source>
</evidence>
<proteinExistence type="predicted"/>
<evidence type="ECO:0000259" key="1">
    <source>
        <dbReference type="Pfam" id="PF09002"/>
    </source>
</evidence>
<dbReference type="InterPro" id="IPR011856">
    <property type="entry name" value="tRNA_endonuc-like_dom_sf"/>
</dbReference>
<keyword evidence="3" id="KW-1185">Reference proteome</keyword>
<dbReference type="Proteomes" id="UP000004870">
    <property type="component" value="Unassembled WGS sequence"/>
</dbReference>
<dbReference type="HOGENOM" id="CLU_2300708_0_0_6"/>
<dbReference type="Gene3D" id="3.40.1350.10">
    <property type="match status" value="1"/>
</dbReference>
<name>C8NA57_CARH6</name>
<gene>
    <name evidence="2" type="ORF">HMPREF0198_1385</name>
</gene>
<dbReference type="EMBL" id="ACKY01000069">
    <property type="protein sequence ID" value="EEV88494.1"/>
    <property type="molecule type" value="Genomic_DNA"/>
</dbReference>
<evidence type="ECO:0000313" key="3">
    <source>
        <dbReference type="Proteomes" id="UP000004870"/>
    </source>
</evidence>
<dbReference type="InterPro" id="IPR011335">
    <property type="entry name" value="Restrct_endonuc-II-like"/>
</dbReference>